<name>A0ABV9PVH2_9ACTN</name>
<gene>
    <name evidence="1" type="ORF">ACFO7U_11470</name>
</gene>
<dbReference type="RefSeq" id="WP_344994059.1">
    <property type="nucleotide sequence ID" value="NZ_BAABCD010000033.1"/>
</dbReference>
<organism evidence="1 2">
    <name type="scientific">Dietzia aurantiaca</name>
    <dbReference type="NCBI Taxonomy" id="983873"/>
    <lineage>
        <taxon>Bacteria</taxon>
        <taxon>Bacillati</taxon>
        <taxon>Actinomycetota</taxon>
        <taxon>Actinomycetes</taxon>
        <taxon>Mycobacteriales</taxon>
        <taxon>Dietziaceae</taxon>
        <taxon>Dietzia</taxon>
    </lineage>
</organism>
<proteinExistence type="predicted"/>
<comment type="caution">
    <text evidence="1">The sequence shown here is derived from an EMBL/GenBank/DDBJ whole genome shotgun (WGS) entry which is preliminary data.</text>
</comment>
<keyword evidence="2" id="KW-1185">Reference proteome</keyword>
<accession>A0ABV9PVH2</accession>
<evidence type="ECO:0000313" key="2">
    <source>
        <dbReference type="Proteomes" id="UP001595836"/>
    </source>
</evidence>
<dbReference type="EMBL" id="JBHSHP010000035">
    <property type="protein sequence ID" value="MFC4755391.1"/>
    <property type="molecule type" value="Genomic_DNA"/>
</dbReference>
<reference evidence="2" key="1">
    <citation type="journal article" date="2019" name="Int. J. Syst. Evol. Microbiol.">
        <title>The Global Catalogue of Microorganisms (GCM) 10K type strain sequencing project: providing services to taxonomists for standard genome sequencing and annotation.</title>
        <authorList>
            <consortium name="The Broad Institute Genomics Platform"/>
            <consortium name="The Broad Institute Genome Sequencing Center for Infectious Disease"/>
            <person name="Wu L."/>
            <person name="Ma J."/>
        </authorList>
    </citation>
    <scope>NUCLEOTIDE SEQUENCE [LARGE SCALE GENOMIC DNA]</scope>
    <source>
        <strain evidence="2">JCM 11882</strain>
    </source>
</reference>
<sequence>MLRAAMCQEAGKAIELDLFSFAGGPPEEREQYSNRELGMLIGRLLHTDQLSSDTGDGLQLDERLGLRGITGGEEL</sequence>
<dbReference type="Proteomes" id="UP001595836">
    <property type="component" value="Unassembled WGS sequence"/>
</dbReference>
<evidence type="ECO:0000313" key="1">
    <source>
        <dbReference type="EMBL" id="MFC4755391.1"/>
    </source>
</evidence>
<protein>
    <submittedName>
        <fullName evidence="1">Uncharacterized protein</fullName>
    </submittedName>
</protein>